<organism evidence="2 3">
    <name type="scientific">Thiothrix lacustris</name>
    <dbReference type="NCBI Taxonomy" id="525917"/>
    <lineage>
        <taxon>Bacteria</taxon>
        <taxon>Pseudomonadati</taxon>
        <taxon>Pseudomonadota</taxon>
        <taxon>Gammaproteobacteria</taxon>
        <taxon>Thiotrichales</taxon>
        <taxon>Thiotrichaceae</taxon>
        <taxon>Thiothrix</taxon>
    </lineage>
</organism>
<keyword evidence="1" id="KW-1133">Transmembrane helix</keyword>
<feature type="transmembrane region" description="Helical" evidence="1">
    <location>
        <begin position="45"/>
        <end position="66"/>
    </location>
</feature>
<gene>
    <name evidence="2" type="ORF">BWK73_10195</name>
</gene>
<dbReference type="Proteomes" id="UP000192491">
    <property type="component" value="Unassembled WGS sequence"/>
</dbReference>
<feature type="transmembrane region" description="Helical" evidence="1">
    <location>
        <begin position="6"/>
        <end position="25"/>
    </location>
</feature>
<keyword evidence="1" id="KW-0812">Transmembrane</keyword>
<name>A0A1Y1QUK3_9GAMM</name>
<accession>A0A1Y1QUK3</accession>
<protein>
    <submittedName>
        <fullName evidence="2">Uncharacterized protein</fullName>
    </submittedName>
</protein>
<evidence type="ECO:0000313" key="3">
    <source>
        <dbReference type="Proteomes" id="UP000192491"/>
    </source>
</evidence>
<comment type="caution">
    <text evidence="2">The sequence shown here is derived from an EMBL/GenBank/DDBJ whole genome shotgun (WGS) entry which is preliminary data.</text>
</comment>
<proteinExistence type="predicted"/>
<sequence>MIGFELSLVLGIGFGILAAVMAFVIVYEAYKRHRFSGYRLWRESLLAAAFAFIVFLALSIAAGYALRWVF</sequence>
<reference evidence="2 3" key="1">
    <citation type="submission" date="2017-01" db="EMBL/GenBank/DDBJ databases">
        <title>Novel large sulfur bacteria in the metagenomes of groundwater-fed chemosynthetic microbial mats in the Lake Huron basin.</title>
        <authorList>
            <person name="Sharrar A.M."/>
            <person name="Flood B.E."/>
            <person name="Bailey J.V."/>
            <person name="Jones D.S."/>
            <person name="Biddanda B."/>
            <person name="Ruberg S.A."/>
            <person name="Marcus D.N."/>
            <person name="Dick G.J."/>
        </authorList>
    </citation>
    <scope>NUCLEOTIDE SEQUENCE [LARGE SCALE GENOMIC DNA]</scope>
    <source>
        <strain evidence="2">A8</strain>
    </source>
</reference>
<evidence type="ECO:0000256" key="1">
    <source>
        <dbReference type="SAM" id="Phobius"/>
    </source>
</evidence>
<evidence type="ECO:0000313" key="2">
    <source>
        <dbReference type="EMBL" id="OQX14113.1"/>
    </source>
</evidence>
<dbReference type="EMBL" id="MTEJ01000034">
    <property type="protein sequence ID" value="OQX14113.1"/>
    <property type="molecule type" value="Genomic_DNA"/>
</dbReference>
<dbReference type="AlphaFoldDB" id="A0A1Y1QUK3"/>
<keyword evidence="1" id="KW-0472">Membrane</keyword>